<sequence>MKTFLLAPMLSLLMLSVAPARAADTAEAGAKPLATIPALDVKRYMGTWYEIAKFPNDFQKKCVGFTTATYSLRDDGRVDVLNRCRRADGSTDDAKAVARQIGEATSPKLKVRFAPAIVSWLPMVWGDYWVIDLDPDYQLAAVSEPKREYLWILSRTPKVDPAVYDALLGRLRAQGLDMNRLVPTRQGE</sequence>
<dbReference type="EMBL" id="AP026966">
    <property type="protein sequence ID" value="BDT57426.1"/>
    <property type="molecule type" value="Genomic_DNA"/>
</dbReference>
<dbReference type="SUPFAM" id="SSF50814">
    <property type="entry name" value="Lipocalins"/>
    <property type="match status" value="1"/>
</dbReference>
<organism evidence="4 5">
    <name type="scientific">Massilia varians</name>
    <dbReference type="NCBI Taxonomy" id="457921"/>
    <lineage>
        <taxon>Bacteria</taxon>
        <taxon>Pseudomonadati</taxon>
        <taxon>Pseudomonadota</taxon>
        <taxon>Betaproteobacteria</taxon>
        <taxon>Burkholderiales</taxon>
        <taxon>Oxalobacteraceae</taxon>
        <taxon>Telluria group</taxon>
        <taxon>Massilia</taxon>
    </lineage>
</organism>
<dbReference type="PIRSF" id="PIRSF036893">
    <property type="entry name" value="Lipocalin_ApoD"/>
    <property type="match status" value="1"/>
</dbReference>
<comment type="subcellular location">
    <subcellularLocation>
        <location evidence="2">Cell outer membrane</location>
    </subcellularLocation>
</comment>
<evidence type="ECO:0000313" key="5">
    <source>
        <dbReference type="Proteomes" id="UP001163336"/>
    </source>
</evidence>
<dbReference type="InterPro" id="IPR002446">
    <property type="entry name" value="Lipocalin_bac"/>
</dbReference>
<dbReference type="InterPro" id="IPR022271">
    <property type="entry name" value="Lipocalin_ApoD"/>
</dbReference>
<keyword evidence="2" id="KW-0449">Lipoprotein</keyword>
<comment type="function">
    <text evidence="2">Involved in the storage or transport of lipids necessary for membrane maintenance under stressful conditions. Displays a binding preference for lysophospholipids.</text>
</comment>
<dbReference type="PANTHER" id="PTHR10612">
    <property type="entry name" value="APOLIPOPROTEIN D"/>
    <property type="match status" value="1"/>
</dbReference>
<dbReference type="InterPro" id="IPR012674">
    <property type="entry name" value="Calycin"/>
</dbReference>
<name>A0ABM8C2L8_9BURK</name>
<keyword evidence="2" id="KW-0998">Cell outer membrane</keyword>
<accession>A0ABM8C2L8</accession>
<protein>
    <recommendedName>
        <fullName evidence="2">Outer membrane lipoprotein Blc</fullName>
    </recommendedName>
</protein>
<dbReference type="Pfam" id="PF08212">
    <property type="entry name" value="Lipocalin_2"/>
    <property type="match status" value="1"/>
</dbReference>
<dbReference type="PROSITE" id="PS00213">
    <property type="entry name" value="LIPOCALIN"/>
    <property type="match status" value="1"/>
</dbReference>
<dbReference type="InterPro" id="IPR000566">
    <property type="entry name" value="Lipocln_cytosolic_FA-bd_dom"/>
</dbReference>
<keyword evidence="5" id="KW-1185">Reference proteome</keyword>
<keyword evidence="2" id="KW-0472">Membrane</keyword>
<proteinExistence type="inferred from homology"/>
<dbReference type="InterPro" id="IPR047202">
    <property type="entry name" value="Lipocalin_Blc-like_dom"/>
</dbReference>
<reference evidence="4" key="1">
    <citation type="submission" date="2022-11" db="EMBL/GenBank/DDBJ databases">
        <title>Isolation and characterization of PLA-degrading bacterium Massilia sp. from Antarctic soil.</title>
        <authorList>
            <person name="Sato K."/>
            <person name="Gomez-Fuentes C."/>
            <person name="Ahmad S.A."/>
            <person name="Zulkharnain A."/>
        </authorList>
    </citation>
    <scope>NUCLEOTIDE SEQUENCE</scope>
    <source>
        <strain evidence="4">N-3</strain>
    </source>
</reference>
<comment type="subunit">
    <text evidence="2">Homodimer.</text>
</comment>
<evidence type="ECO:0000259" key="3">
    <source>
        <dbReference type="Pfam" id="PF08212"/>
    </source>
</evidence>
<evidence type="ECO:0000313" key="4">
    <source>
        <dbReference type="EMBL" id="BDT57426.1"/>
    </source>
</evidence>
<dbReference type="Proteomes" id="UP001163336">
    <property type="component" value="Chromosome"/>
</dbReference>
<dbReference type="CDD" id="cd19438">
    <property type="entry name" value="lipocalin_Blc-like"/>
    <property type="match status" value="1"/>
</dbReference>
<evidence type="ECO:0000256" key="2">
    <source>
        <dbReference type="PIRNR" id="PIRNR036893"/>
    </source>
</evidence>
<gene>
    <name evidence="4" type="primary">blc</name>
    <name evidence="4" type="ORF">MasN3_09200</name>
</gene>
<comment type="similarity">
    <text evidence="1 2">Belongs to the calycin superfamily. Lipocalin family.</text>
</comment>
<evidence type="ECO:0000256" key="1">
    <source>
        <dbReference type="ARBA" id="ARBA00006889"/>
    </source>
</evidence>
<keyword evidence="2" id="KW-0732">Signal</keyword>
<dbReference type="PRINTS" id="PR01171">
    <property type="entry name" value="BCTLIPOCALIN"/>
</dbReference>
<feature type="domain" description="Lipocalin/cytosolic fatty-acid binding" evidence="3">
    <location>
        <begin position="39"/>
        <end position="185"/>
    </location>
</feature>
<feature type="signal peptide" evidence="2">
    <location>
        <begin position="1"/>
        <end position="22"/>
    </location>
</feature>
<dbReference type="InterPro" id="IPR022272">
    <property type="entry name" value="Lipocalin_CS"/>
</dbReference>
<feature type="chain" id="PRO_5045014627" description="Outer membrane lipoprotein Blc" evidence="2">
    <location>
        <begin position="23"/>
        <end position="188"/>
    </location>
</feature>
<dbReference type="RefSeq" id="WP_370662330.1">
    <property type="nucleotide sequence ID" value="NZ_AP026966.1"/>
</dbReference>
<dbReference type="PANTHER" id="PTHR10612:SF34">
    <property type="entry name" value="APOLIPOPROTEIN D"/>
    <property type="match status" value="1"/>
</dbReference>
<keyword evidence="2" id="KW-0446">Lipid-binding</keyword>
<dbReference type="Gene3D" id="2.40.128.20">
    <property type="match status" value="1"/>
</dbReference>